<sequence>MAWSTRQVAELAGTTVKAVRHYHKVGLLDEPERGTNGYKRYGVTHLVRLLRIRRLSDLGVSLAQIAAMGDADEHPQEALRLLDAELAAAVDRIQRVRAELALILRQSLPTDLPADLAATAANFSEADRQLMVVYSRVAGPAGLEAYRQMLAEYEHAAVDAEFDQLPADADEETRRDLTERLLPHIVDVLGKHPDVLSTQQEAPGGTRHLAHTLATAMAEIYNPAQLDIIIRIGKEFEQRDKR</sequence>
<reference evidence="3 4" key="1">
    <citation type="submission" date="2024-09" db="EMBL/GenBank/DDBJ databases">
        <authorList>
            <person name="Sun Q."/>
            <person name="Mori K."/>
        </authorList>
    </citation>
    <scope>NUCLEOTIDE SEQUENCE [LARGE SCALE GENOMIC DNA]</scope>
    <source>
        <strain evidence="3 4">CGMCC 1.15906</strain>
    </source>
</reference>
<evidence type="ECO:0000259" key="2">
    <source>
        <dbReference type="PROSITE" id="PS50937"/>
    </source>
</evidence>
<gene>
    <name evidence="3" type="ORF">ACFFGN_03470</name>
</gene>
<dbReference type="InterPro" id="IPR009061">
    <property type="entry name" value="DNA-bd_dom_put_sf"/>
</dbReference>
<name>A0ABV6QEP1_9ACTN</name>
<evidence type="ECO:0000256" key="1">
    <source>
        <dbReference type="ARBA" id="ARBA00023125"/>
    </source>
</evidence>
<comment type="caution">
    <text evidence="3">The sequence shown here is derived from an EMBL/GenBank/DDBJ whole genome shotgun (WGS) entry which is preliminary data.</text>
</comment>
<dbReference type="SUPFAM" id="SSF46955">
    <property type="entry name" value="Putative DNA-binding domain"/>
    <property type="match status" value="1"/>
</dbReference>
<protein>
    <submittedName>
        <fullName evidence="3">MerR family transcriptional regulator</fullName>
    </submittedName>
</protein>
<dbReference type="RefSeq" id="WP_380043796.1">
    <property type="nucleotide sequence ID" value="NZ_JBHLTC010000002.1"/>
</dbReference>
<proteinExistence type="predicted"/>
<dbReference type="Proteomes" id="UP001589890">
    <property type="component" value="Unassembled WGS sequence"/>
</dbReference>
<dbReference type="Gene3D" id="1.10.1660.10">
    <property type="match status" value="1"/>
</dbReference>
<dbReference type="PANTHER" id="PTHR30204">
    <property type="entry name" value="REDOX-CYCLING DRUG-SENSING TRANSCRIPTIONAL ACTIVATOR SOXR"/>
    <property type="match status" value="1"/>
</dbReference>
<keyword evidence="4" id="KW-1185">Reference proteome</keyword>
<dbReference type="SMART" id="SM00422">
    <property type="entry name" value="HTH_MERR"/>
    <property type="match status" value="1"/>
</dbReference>
<feature type="domain" description="HTH merR-type" evidence="2">
    <location>
        <begin position="2"/>
        <end position="71"/>
    </location>
</feature>
<organism evidence="3 4">
    <name type="scientific">Kribbella deserti</name>
    <dbReference type="NCBI Taxonomy" id="1926257"/>
    <lineage>
        <taxon>Bacteria</taxon>
        <taxon>Bacillati</taxon>
        <taxon>Actinomycetota</taxon>
        <taxon>Actinomycetes</taxon>
        <taxon>Propionibacteriales</taxon>
        <taxon>Kribbellaceae</taxon>
        <taxon>Kribbella</taxon>
    </lineage>
</organism>
<accession>A0ABV6QEP1</accession>
<dbReference type="InterPro" id="IPR000551">
    <property type="entry name" value="MerR-type_HTH_dom"/>
</dbReference>
<dbReference type="PROSITE" id="PS50937">
    <property type="entry name" value="HTH_MERR_2"/>
    <property type="match status" value="1"/>
</dbReference>
<evidence type="ECO:0000313" key="4">
    <source>
        <dbReference type="Proteomes" id="UP001589890"/>
    </source>
</evidence>
<dbReference type="InterPro" id="IPR047057">
    <property type="entry name" value="MerR_fam"/>
</dbReference>
<dbReference type="PANTHER" id="PTHR30204:SF93">
    <property type="entry name" value="HTH MERR-TYPE DOMAIN-CONTAINING PROTEIN"/>
    <property type="match status" value="1"/>
</dbReference>
<dbReference type="Pfam" id="PF13411">
    <property type="entry name" value="MerR_1"/>
    <property type="match status" value="1"/>
</dbReference>
<dbReference type="EMBL" id="JBHLTC010000002">
    <property type="protein sequence ID" value="MFC0623105.1"/>
    <property type="molecule type" value="Genomic_DNA"/>
</dbReference>
<keyword evidence="1" id="KW-0238">DNA-binding</keyword>
<dbReference type="CDD" id="cd00592">
    <property type="entry name" value="HTH_MerR-like"/>
    <property type="match status" value="1"/>
</dbReference>
<evidence type="ECO:0000313" key="3">
    <source>
        <dbReference type="EMBL" id="MFC0623105.1"/>
    </source>
</evidence>